<dbReference type="Gene3D" id="2.150.10.10">
    <property type="entry name" value="Serralysin-like metalloprotease, C-terminal"/>
    <property type="match status" value="13"/>
</dbReference>
<dbReference type="RefSeq" id="WP_184091439.1">
    <property type="nucleotide sequence ID" value="NZ_JACIJF010000023.1"/>
</dbReference>
<evidence type="ECO:0000256" key="2">
    <source>
        <dbReference type="ARBA" id="ARBA00022525"/>
    </source>
</evidence>
<dbReference type="InterPro" id="IPR001343">
    <property type="entry name" value="Hemolysn_Ca-bd"/>
</dbReference>
<reference evidence="5 6" key="1">
    <citation type="submission" date="2020-08" db="EMBL/GenBank/DDBJ databases">
        <title>Genomic Encyclopedia of Type Strains, Phase IV (KMG-IV): sequencing the most valuable type-strain genomes for metagenomic binning, comparative biology and taxonomic classification.</title>
        <authorList>
            <person name="Goeker M."/>
        </authorList>
    </citation>
    <scope>NUCLEOTIDE SEQUENCE [LARGE SCALE GENOMIC DNA]</scope>
    <source>
        <strain evidence="5 6">DSM 26736</strain>
    </source>
</reference>
<dbReference type="GO" id="GO:0005576">
    <property type="term" value="C:extracellular region"/>
    <property type="evidence" value="ECO:0007669"/>
    <property type="project" value="UniProtKB-SubCell"/>
</dbReference>
<dbReference type="GO" id="GO:0005509">
    <property type="term" value="F:calcium ion binding"/>
    <property type="evidence" value="ECO:0007669"/>
    <property type="project" value="InterPro"/>
</dbReference>
<feature type="compositionally biased region" description="Gly residues" evidence="3">
    <location>
        <begin position="1258"/>
        <end position="1271"/>
    </location>
</feature>
<dbReference type="Pfam" id="PF00353">
    <property type="entry name" value="HemolysinCabind"/>
    <property type="match status" value="18"/>
</dbReference>
<dbReference type="SUPFAM" id="SSF49313">
    <property type="entry name" value="Cadherin-like"/>
    <property type="match status" value="3"/>
</dbReference>
<evidence type="ECO:0000256" key="3">
    <source>
        <dbReference type="SAM" id="MobiDB-lite"/>
    </source>
</evidence>
<feature type="domain" description="Cadherin" evidence="4">
    <location>
        <begin position="2841"/>
        <end position="2941"/>
    </location>
</feature>
<dbReference type="InterPro" id="IPR018511">
    <property type="entry name" value="Hemolysin-typ_Ca-bd_CS"/>
</dbReference>
<keyword evidence="2" id="KW-0964">Secreted</keyword>
<feature type="domain" description="Cadherin" evidence="4">
    <location>
        <begin position="2595"/>
        <end position="2693"/>
    </location>
</feature>
<feature type="domain" description="Cadherin" evidence="4">
    <location>
        <begin position="3807"/>
        <end position="3880"/>
    </location>
</feature>
<accession>A0A840YSN6</accession>
<dbReference type="PRINTS" id="PR00313">
    <property type="entry name" value="CABNDNGRPT"/>
</dbReference>
<dbReference type="PROSITE" id="PS00330">
    <property type="entry name" value="HEMOLYSIN_CALCIUM"/>
    <property type="match status" value="16"/>
</dbReference>
<feature type="region of interest" description="Disordered" evidence="3">
    <location>
        <begin position="1255"/>
        <end position="1283"/>
    </location>
</feature>
<comment type="caution">
    <text evidence="5">The sequence shown here is derived from an EMBL/GenBank/DDBJ whole genome shotgun (WGS) entry which is preliminary data.</text>
</comment>
<dbReference type="SUPFAM" id="SSF51120">
    <property type="entry name" value="beta-Roll"/>
    <property type="match status" value="11"/>
</dbReference>
<evidence type="ECO:0000313" key="6">
    <source>
        <dbReference type="Proteomes" id="UP000527143"/>
    </source>
</evidence>
<proteinExistence type="predicted"/>
<dbReference type="InterPro" id="IPR011049">
    <property type="entry name" value="Serralysin-like_metalloprot_C"/>
</dbReference>
<dbReference type="InterPro" id="IPR002126">
    <property type="entry name" value="Cadherin-like_dom"/>
</dbReference>
<organism evidence="5 6">
    <name type="scientific">Sphingomonas xinjiangensis</name>
    <dbReference type="NCBI Taxonomy" id="643568"/>
    <lineage>
        <taxon>Bacteria</taxon>
        <taxon>Pseudomonadati</taxon>
        <taxon>Pseudomonadota</taxon>
        <taxon>Alphaproteobacteria</taxon>
        <taxon>Sphingomonadales</taxon>
        <taxon>Sphingomonadaceae</taxon>
        <taxon>Sphingomonas</taxon>
    </lineage>
</organism>
<dbReference type="Gene3D" id="2.60.40.60">
    <property type="entry name" value="Cadherins"/>
    <property type="match status" value="3"/>
</dbReference>
<dbReference type="GO" id="GO:0007156">
    <property type="term" value="P:homophilic cell adhesion via plasma membrane adhesion molecules"/>
    <property type="evidence" value="ECO:0007669"/>
    <property type="project" value="InterPro"/>
</dbReference>
<evidence type="ECO:0000313" key="5">
    <source>
        <dbReference type="EMBL" id="MBB5712706.1"/>
    </source>
</evidence>
<evidence type="ECO:0000259" key="4">
    <source>
        <dbReference type="PROSITE" id="PS50268"/>
    </source>
</evidence>
<protein>
    <submittedName>
        <fullName evidence="5">Ca2+-binding RTX toxin-like protein</fullName>
    </submittedName>
</protein>
<comment type="subcellular location">
    <subcellularLocation>
        <location evidence="1">Secreted</location>
    </subcellularLocation>
</comment>
<keyword evidence="6" id="KW-1185">Reference proteome</keyword>
<dbReference type="PANTHER" id="PTHR38340">
    <property type="entry name" value="S-LAYER PROTEIN"/>
    <property type="match status" value="1"/>
</dbReference>
<evidence type="ECO:0000256" key="1">
    <source>
        <dbReference type="ARBA" id="ARBA00004613"/>
    </source>
</evidence>
<dbReference type="PANTHER" id="PTHR38340:SF1">
    <property type="entry name" value="S-LAYER PROTEIN"/>
    <property type="match status" value="1"/>
</dbReference>
<dbReference type="Proteomes" id="UP000527143">
    <property type="component" value="Unassembled WGS sequence"/>
</dbReference>
<dbReference type="CDD" id="cd11304">
    <property type="entry name" value="Cadherin_repeat"/>
    <property type="match status" value="2"/>
</dbReference>
<dbReference type="InterPro" id="IPR015919">
    <property type="entry name" value="Cadherin-like_sf"/>
</dbReference>
<gene>
    <name evidence="5" type="ORF">FHT02_003966</name>
</gene>
<sequence length="5170" mass="535345">MPQNLDAVINEIAGKLTKKWSDSGVATRFLSRVQNGVPAVAIIVALIHDIQANGGYADMIGGLKVGGDASLANMLGIGGDLSLDNEQIQFSIGVLLNGTNFGIQGSFSDSFNLEPLQSNLELSTDFDIGPGVKMVLTVGDIENRDGHVVKASFSFALASGIPTNGKLDGKVIVSPFIKVRAYDYQWYVEHNLTNALYEISQGNGNWANVSSRLGLSSLITKDQFSQALFESGSTADFLFDIARTAARLSPSSTGGEVKLATNYANPDSFVDRWYPGLAGLTEAGASPGAELKWSRGADGAVQIEKHYYQNVSPEGRALMSAEYAARNNLTSNAPDITTVQVFEVLRVGANGQAVVDPAGKPLSTRIVVSNFPYSANGVQGTFTNGSGEKAAVVMTYFDAATGRYETVAVNWDGHSAEQLVDKLREWASDSSVLIRGVAVGDTNTLQGVHRDLNTAGLVRRIETPGISMLSQVLEPADPGSGGSVSAEDGEIVVIGRRLPRDFEPAKDAEISRNNDGSLTITYTGSDSSTSQQTITDSSLINRINAALAAAGSPGLPDRAEYDHPMLGNAVLLSTRFQVTKNGEVLLLDSELKSERGDAATFLVFNADGTEKFQAVQVVNNVLSSTGVALQTPDSVLRKDSAGRLVTRNGFAIRDGSRTRSGESGTVYQYVSGPMAGITRIKVDSDQTPLGIQFDDAGRMLGNMLGNVIAGDNKVTQVVASAALSTIGGTLGGLANAAIAGSPTDHVNKLLESFDDEFLLSLQTKGIGAVSSYIVAQLISEIGVSGFVGDLTNEVLAEALSSAASNLLGLANNDVAFNIGNVAATVIGKKLAGLVWSPDTIGGQLGSSLGASLGASLAGKIFGNTLTKLLGSALGGPAGLLIGAFAGFLVGGLIGSIFGGTPQSGADVLWDDESGKFAIANVYAKKGGSKEIAQAIADQVASNFNSVLNATGARLSDPSRVQTGNYGMRKSDYVYRSYSTQDTSAIAKRFSGKTGGSAIANYGTFIGLTDSDFQLVGGDNYAKRALYATLRAASADTFDYSAVIGNLTTAAQYAGYLTNSAMIDSLVASEPNSVFAIEVARTLVAAVELGLNKRAASDWYGGFGAIITELGARNASQIGLYFDVSRQTGELYRVIASGTDQLADTIDIVAQDEIEAGDGNDIITIETSALNSRGVRVELGVGFIADTSGLKINGTAHAGAYTIDVAANVFAGAGDDVVHGGDLGNNIFGGVGNDSLHGGQLDDWILGGAGNDRIDAGSSSGGAGGNGNLLDGGEGDDTLIGREGSDWLEGGDGTDILSAGAGDDILAGGGGASDLLYGGSGSDQYVVRRGDGTDVVEEDATGAPLPSGTGDALTQRIARIEAWKANPNAAGALRPDWIGTSAGVQAGIVSGGEDAVVFGDGIGIGDIKVQRSGTASAPGNDLIVMVMTTSGGTETFSGTQVTIRDWFSNPFKRVEWLRFADGNEIRIGDITSFVIGGAGNDVLIGTNGNDFVYGGPGDDRLFLLPGDDVGNGGTGNDMVMGDAGRDLLIGGLGDDQLIGGAGADAITGDAGADDVYGGADRDIISGGRGDGDLVVGGAGDDTFRYARGDGRDTYIDEFANYWTVAWTRTGGWNSAAGFAQNLQTGEVTGSGGVVLRKNVGSAIAPEFEWVGRYDYDHATGTLKLFNPPADAPTLVANAGVDTIEFAPGINLQDIVLSNPAGSSDLVLTVSSENEELSTAASAGDSITIKDWYLAPGQIEKLAFYQTGILDISPSKMTLKAGTDGADGTGTSPLQGTSVNDWITGGGGDDVVAGGLGNDILAGNSGFDTLRGEAGDDVLYGGSGNDVLDGGAGKDVLVGGAGQDTASYASASGTARAQLSASWSNGGDALGDEFNGIEDLTGGSGNDNLGGDAGDNVLTGGGANDTLRGNAGDDTYVWNVGDGADVITEGSFVVEEAITAAGALAAGYTVASWAKTGTFDATSGNAYWRLQLKGPDGAIVYDNNTYSYAPSATPAVPSTDGYVQAGWLGDFSRTWGKQVTRQRFDAAAAGGADEIELGTNISLNDLNFFYNGLDLVIRYAGSSSSQITIRDQRGTNANVLVEALKFADGFSADLRSILIATSIATVQGTLGDDLLVGRWGSTAADFLAGNDGDDVLVGYAGADSLNGGVGDDTLEGGLGADLLFGEENGQVSQGQSVGDTARYVRSAAAISVDLNIYTGQGGATGSDSVGDRLFDIENVTGSAFDDKITGDGLDNRLRGLDGADTIAGGGGADVLVGDGGNDTLSGDAGEDNIAGGDGLDVLYGGSGKDVLDGGDGDDKLYGEADNDQLTGASGADYLDGADGNDVLSGGAGNDTLFGGAGNDILSGNEGNDSLGGGDGDDVFAFTRFSGADTLTDASGTNSITFDASVAFDKVWLTRVGDDLRIAVIGGDTVVAVTAFFAVNSASVVRTIQTATHAIFLDHPDTRSLITAMTAATATPAATPATLPPAVAPLLTSHWHAGGKAAPTAPSAPRVASISEDGTLTLDGAYGVVDHDQNLTGYRLKEGTGPLKGEITGFNSQTGALTYTPFADANGTDSFIVLATDADGQSVELPVTITIAALNDGPRNLTVGGSGLLEVAESAPGSATVDGTVIGRFTAFDPEGSPLSYSLIDNAGGRFTLSSTGELSVLSAALLDHDAAQSHTIRVSVSDGSEQQTAAFTVKVNNVNEAPDTPTLDSATKTVAEFVSGVSPAQIGSEIAHFVMRDPDSGTLPNLIFVPDASGNPGSRFKITGAGAQFAVNPDFEALVAAGFATSDVDGDGLREVTLTGKVQASDGFLSSAGSAAFSVRVEDVNEQHVINAAGVAASIDERDRLAAGSQRPAMVLASLSAADPDRTDQVTGQHNWKVFEGSSTTPSTRFAVDGANRLILLANQSLDFETDGASITVRVRATDRSTSPLNADRTFTFAIVNKDDVLDGTAAADTLTGQANRDILRGYAGTDTLYGLAGDDQLEGGDGDDALTGGDGADVLLGGSGNDLLAGDAGNDTLSGDDGDDRLQGGAGNDTLNGGTGNDGTRSAGSESWRGFVTAGLVGGEGDDILNGGDGDDYLEGGLGADQLNGGLGFDGISYLGSTSGVTVNLAANTASGGDAQGDVFSGIELVQGSSLGDTITGSASGNVIYGGAGNDTIRGGAGADYMFGGDGDDWIDAESGNDYLDGGAGNDTLRGGADNDTYFVGRNQGDDLVQNYDAAGTNFDHITFEGSVLYTDIWFDRVDAAGAISASGNNLKMTTLGAARTEGSVTVENWFTMPDRTLPENYFKIDLISDGNDRAALPVNVDALVALMASISAGSRPTTQTQMQALRAGNQSFSNAMEDHWGRLSAPKISDTTSLSAIEPLDNQTKTVSFAVRAWFQDDQGLGVTIPASNIDLTLVATNGYALSNYVAAVDYGTPDASGNRTVTLTLAANASTHLLPGGSLPLQLEARIRGTTRTALDPNGIALTIAATADTPWLTQLAGTNGNAGRYLPIYVGATSPDVDGSERTDVLISALPSGYVFTNASGQPVGTQEGAWWRFTAAQASNLHLYVPPSGSQDAILTVKSQSVDGSSVRDGASTTLTIKVNGAPTGLSMRGLDLAAMPHLNEYVGNETTTDGVKIGVVVPKDPDSVELSVISPDVAQLPRMGAGEERLVTVTGPLGSAVQVLETGQGATMDAGGGVGWAPGGTADTTRAYKFTIYFKPENNLNHQLYFGTYGNVQDASTGNANGNPYFWYGNSSSLVQDRWYRIEGYVLPESHALIGNDTYGGVYDTVTGDKVANTFTYRFGPGGSDTGARFFSYYGSVSGYSAQWYQPVVEKVEYTYSLDDNAGGRFTINPITGLVTANGSAFDRETAASHNITVRVTDGGGLSRTETLAIKVDNINEAPNAPGGGTTIWSFFEESGLGTNPARPGATVASFTLTDVDSTAILKFADDVNPGNWFKIVGNEVRWADNVSFDFEALKAQAYSTWDWSGDSRIEAHIANVYLVASDGQSTSAPTLLQVFITDVNERPNGPILDGSSLFSETLNGDMAHSGQLVARYKLSDPDGTTPELVITGGNGNNWFRVINGNQVVFNDGVNFTADWLRASLGQHGMDANFYYDTDGDGLKEIRVASLTLATKDAVGGGLSDGIAYNVLIEDKNETPVWSSEPFSFNLRENTGWYQHVGTVSGSDIDGPVSDLRYLFANWDWYYDGNLAKQVSRTPDQRFVVTYDGQVYVNGNQNIDFENLPSTLSYSTLLYDRALGANNSYRYGTIAINLQNQDEDFTLGSSFGTMLEGDYVPAALGGPSFNLAALMLSNIEQEQMYWSFADGSNTSGIWSIEGSTGKLFLTSGSVDYEALTTSYQTVIRWDQNTGESYEDYEQVRDLSLATQALSISVSDGPPGAADTHTRSATFTASITDKPEGPILAGTRRFIVKDDKTNGALGQLVGYDPEGGGVASYSIRLVSSAEQFPSPNSSSDIDNYANPTVTVSSTGKLSFNTPGDGEWEGGIRNHPVYGGRWAYQLVYNMAVTMTDSSGTPGPEQSFEIIFLKHDVSNVLPVILDLDGDGVEMVDADTSGVHFDMNSDGVADRTGWVGADDGLLVLDRNGNGIIDDSRELSFAKDDEQAITDLEGLRAWDSNRDGFLGTNDIEFGRFQVWRDLNQNGTSESSELFSLSSLGIRSINLTMNLTDQELVGDQNVIFATSEFHRNDGTIGTVGDVSFAYDPEDEPETVAPPIVLDLDGNGAALVSLSDSKTRFDMNGDGVADKTGWIAAGDALLALDRNANGLIDGIDEISFVKDKAGAKTDLEGLVGFDSNADGKLDGSDLRFVEFRAWRDANGNGITDAGELLSLVEAGVTSISLAGAATGQTAAAGSNIVYNTGTFGRANGTSGTLLDVGLAFTAMSKLPAISFQKSDWNGKASNYQVTGGAGAARVTPRYAKGVLSGDAGQIAAAAIVKFSDRSVGLVSTILVDLDGDGLEARSAGRSRALFDMDGDSTPDDTGWMSGGDGMLVIDRNGDGAVTHASELSFLSEKDGATSAWEGLSVLDNNRDGKIDAKDARFGELKIWADGNGDGVTQIDELKPLAALGIAEIGLRTVVSSESTKAGNNLPLSTATFKWTNGVTATIGNVAMAFDPSSTKPRRDAGSTPAVVTTPDEHAAALAASRLVQAMNNFGAGMNEGSLSSRWTERQSNVDLLAARVA</sequence>
<dbReference type="InterPro" id="IPR050557">
    <property type="entry name" value="RTX_toxin/Mannuronan_C5-epim"/>
</dbReference>
<dbReference type="Pfam" id="PF17963">
    <property type="entry name" value="Big_9"/>
    <property type="match status" value="1"/>
</dbReference>
<name>A0A840YSN6_9SPHN</name>
<dbReference type="GO" id="GO:0016020">
    <property type="term" value="C:membrane"/>
    <property type="evidence" value="ECO:0007669"/>
    <property type="project" value="InterPro"/>
</dbReference>
<dbReference type="SMART" id="SM00112">
    <property type="entry name" value="CA"/>
    <property type="match status" value="3"/>
</dbReference>
<feature type="region of interest" description="Disordered" evidence="3">
    <location>
        <begin position="2997"/>
        <end position="3037"/>
    </location>
</feature>
<dbReference type="EMBL" id="JACIJF010000023">
    <property type="protein sequence ID" value="MBB5712706.1"/>
    <property type="molecule type" value="Genomic_DNA"/>
</dbReference>
<dbReference type="PROSITE" id="PS50268">
    <property type="entry name" value="CADHERIN_2"/>
    <property type="match status" value="3"/>
</dbReference>